<dbReference type="Proteomes" id="UP001456224">
    <property type="component" value="Chromosome"/>
</dbReference>
<protein>
    <submittedName>
        <fullName evidence="1">Uncharacterized protein</fullName>
    </submittedName>
</protein>
<evidence type="ECO:0000313" key="1">
    <source>
        <dbReference type="EMBL" id="WXR71385.1"/>
    </source>
</evidence>
<gene>
    <name evidence="1" type="ORF">WHX56_17150</name>
</gene>
<name>A0ABZ2RRU7_9BURK</name>
<dbReference type="RefSeq" id="WP_338878472.1">
    <property type="nucleotide sequence ID" value="NZ_CP148753.1"/>
</dbReference>
<dbReference type="EMBL" id="CP148753">
    <property type="protein sequence ID" value="WXR71385.1"/>
    <property type="molecule type" value="Genomic_DNA"/>
</dbReference>
<reference evidence="1 2" key="1">
    <citation type="submission" date="2024-03" db="EMBL/GenBank/DDBJ databases">
        <title>Reference genomes for the five species model microbial community.</title>
        <authorList>
            <person name="Padfield D."/>
        </authorList>
    </citation>
    <scope>NUCLEOTIDE SEQUENCE [LARGE SCALE GENOMIC DNA]</scope>
    <source>
        <strain evidence="1 2">AB1</strain>
    </source>
</reference>
<evidence type="ECO:0000313" key="2">
    <source>
        <dbReference type="Proteomes" id="UP001456224"/>
    </source>
</evidence>
<keyword evidence="2" id="KW-1185">Reference proteome</keyword>
<sequence>MAARKRERGKMHTYSRVPAEARFCPAMLFIRNQRGSHNKDATVLMKDAQLGASVLAEFLCSTFDQDLRG</sequence>
<organism evidence="1 2">
    <name type="scientific">Achromobacter veterisilvae</name>
    <dbReference type="NCBI Taxonomy" id="2069367"/>
    <lineage>
        <taxon>Bacteria</taxon>
        <taxon>Pseudomonadati</taxon>
        <taxon>Pseudomonadota</taxon>
        <taxon>Betaproteobacteria</taxon>
        <taxon>Burkholderiales</taxon>
        <taxon>Alcaligenaceae</taxon>
        <taxon>Achromobacter</taxon>
    </lineage>
</organism>
<accession>A0ABZ2RRU7</accession>
<proteinExistence type="predicted"/>